<dbReference type="AlphaFoldDB" id="A0A256GGR3"/>
<feature type="signal peptide" evidence="1">
    <location>
        <begin position="1"/>
        <end position="23"/>
    </location>
</feature>
<reference evidence="3 4" key="1">
    <citation type="submission" date="2017-07" db="EMBL/GenBank/DDBJ databases">
        <title>Draft genome of Ochrobactrum lupini type strain LUP21.</title>
        <authorList>
            <person name="Krzyzanowska D.M."/>
            <person name="Jafra S."/>
        </authorList>
    </citation>
    <scope>NUCLEOTIDE SEQUENCE [LARGE SCALE GENOMIC DNA]</scope>
    <source>
        <strain evidence="3 4">LUP21</strain>
    </source>
</reference>
<comment type="caution">
    <text evidence="3">The sequence shown here is derived from an EMBL/GenBank/DDBJ whole genome shotgun (WGS) entry which is preliminary data.</text>
</comment>
<evidence type="ECO:0000313" key="4">
    <source>
        <dbReference type="Proteomes" id="UP000216363"/>
    </source>
</evidence>
<accession>A0A256GGR3</accession>
<organism evidence="3 4">
    <name type="scientific">Brucella lupini</name>
    <dbReference type="NCBI Taxonomy" id="255457"/>
    <lineage>
        <taxon>Bacteria</taxon>
        <taxon>Pseudomonadati</taxon>
        <taxon>Pseudomonadota</taxon>
        <taxon>Alphaproteobacteria</taxon>
        <taxon>Hyphomicrobiales</taxon>
        <taxon>Brucellaceae</taxon>
        <taxon>Brucella/Ochrobactrum group</taxon>
        <taxon>Brucella</taxon>
    </lineage>
</organism>
<dbReference type="RefSeq" id="WP_235819953.1">
    <property type="nucleotide sequence ID" value="NZ_JBHEEP010000030.1"/>
</dbReference>
<gene>
    <name evidence="3" type="ORF">CES86_3757</name>
</gene>
<proteinExistence type="predicted"/>
<evidence type="ECO:0000256" key="1">
    <source>
        <dbReference type="SAM" id="SignalP"/>
    </source>
</evidence>
<dbReference type="EMBL" id="NNRN01000055">
    <property type="protein sequence ID" value="OYR26289.1"/>
    <property type="molecule type" value="Genomic_DNA"/>
</dbReference>
<sequence length="897" mass="98151">MKSLRVLFYAVWFMLAAMSLAHAGPVAAAVGAIASSIGAMGALGQFVLGVALKVGLSLLERARQKGQEPRGVQGQIQVGGDNPLSFIVGTYATAGSLEYVNTWGKAGKTPNAYLTQVISLSDLPVTSVSNAFWTNGEKTVAELSDTSYGDWGFPIYAYRKDGDNNHYWWKSHLGNETVADSLLVREFGSDSQRPWSADMIGRGIAYVVITAQVEEELFTGPPQCKFEVQGIRLYDPRKDSTVGGSGSHRWSDPSTWEFSDNPAVVIYNILRGIYYNGQWMWGGQVPLTRLPLSNWFAAMNECDRLVPGAEVPTEKQFRCGAEIRLNEEPLDVIERLLKVCNGKMAEIGGVYKIRVGAPGLPVYAFTDESIAITSSQSYEPFPGLETIYNGVNVTYPDPDAAWENKEAPPRYFPEYEAEDDNRRLMADVQFEYSPFRYQNQRLGKALVETNRRFRSHKFTLPPEAVELEPLDVVSWSSVRNGYENKLFDMESMDDLENVNQSVAIREVDPSDYNWTPATDELPTSVGYLGPIRPLPQPIIDFYADRDIAQDANGNNRRCAILLGWDPEQPAVDLVMYEVRAAWNLKVIYVGRTERVSEGSIQIAPGTLLPAQSYEVRARYATYAGNRPFEWSDWIPVTMYDIRLGPLDIYPIDIDQLNQDVQRNLEWIGDSFRYVQEELDRIGAQATEQDSANYTDKQTLRREMSVTAEGLKASYTEAIEVAIGPGSAIVTRIESLEAVVNDPVTGLEATAGAVDLLQVQVSTMDGVLTATANAVTGLTATVGNFSASGLFRTTVEATPGGALARIGLSVSASGGGSTSQAAIFLDALTGGQSRVVINADQFIVTNGTNSQAPLTFIAGGLALQVANIGDVTAGILRSPDNQVVFNLAAKTLIFSDNT</sequence>
<protein>
    <submittedName>
        <fullName evidence="3">Phage tail family protein</fullName>
    </submittedName>
</protein>
<keyword evidence="1" id="KW-0732">Signal</keyword>
<feature type="chain" id="PRO_5012287682" evidence="1">
    <location>
        <begin position="24"/>
        <end position="897"/>
    </location>
</feature>
<evidence type="ECO:0000313" key="3">
    <source>
        <dbReference type="EMBL" id="OYR26289.1"/>
    </source>
</evidence>
<evidence type="ECO:0000259" key="2">
    <source>
        <dbReference type="Pfam" id="PF13550"/>
    </source>
</evidence>
<name>A0A256GGR3_9HYPH</name>
<dbReference type="Proteomes" id="UP000216363">
    <property type="component" value="Unassembled WGS sequence"/>
</dbReference>
<feature type="domain" description="Tip attachment protein J" evidence="2">
    <location>
        <begin position="328"/>
        <end position="476"/>
    </location>
</feature>
<dbReference type="InterPro" id="IPR032876">
    <property type="entry name" value="J_dom"/>
</dbReference>
<dbReference type="Pfam" id="PF13550">
    <property type="entry name" value="Phage-tail_3"/>
    <property type="match status" value="1"/>
</dbReference>